<dbReference type="AlphaFoldDB" id="A0A5M6C1P3"/>
<feature type="region of interest" description="Disordered" evidence="1">
    <location>
        <begin position="135"/>
        <end position="155"/>
    </location>
</feature>
<dbReference type="EMBL" id="CP144061">
    <property type="protein sequence ID" value="WWD21754.1"/>
    <property type="molecule type" value="Genomic_DNA"/>
</dbReference>
<name>A0A5M6C1P3_9TREE</name>
<sequence>MNLSILDPLPTEIHSLILDQFKLLFPLKSFYLSKSICDEVIPSIYSDITITKLNATSIFSGLKDITSPHFKAIRPRYHARKGQALRHTENIRFEDIDGLLGFLKASTDSKSPYIGAYSWYDPLDDTFILENHDNANENDGVAEDGTGEDHSTGLNDSNNNVPVIFPNVKSVSFAACVVPALANMQDLRRGNLGFQNLQLFHTMSLDMGYHLSPRKVTIDIRGFETKTNVVPTIQVIMNSWKDSLTDLIIHSDMMDRYDLYCDILTLQYSLEHFPPNHTVVLHPTSDDDNLDEVEMARRIVRHMQCMEGNGNRETKVEKVKYVMPRNAERVEVEIRRRAVDQVSGDVIQKITVVNFEGQELE</sequence>
<dbReference type="GeneID" id="43589142"/>
<evidence type="ECO:0000313" key="2">
    <source>
        <dbReference type="EMBL" id="WWD21754.1"/>
    </source>
</evidence>
<protein>
    <submittedName>
        <fullName evidence="2">Uncharacterized protein</fullName>
    </submittedName>
</protein>
<dbReference type="KEGG" id="ksn:43589142"/>
<evidence type="ECO:0000256" key="1">
    <source>
        <dbReference type="SAM" id="MobiDB-lite"/>
    </source>
</evidence>
<reference evidence="2" key="1">
    <citation type="submission" date="2017-08" db="EMBL/GenBank/DDBJ databases">
        <authorList>
            <person name="Cuomo C."/>
            <person name="Billmyre B."/>
            <person name="Heitman J."/>
        </authorList>
    </citation>
    <scope>NUCLEOTIDE SEQUENCE</scope>
    <source>
        <strain evidence="2">CBS 12478</strain>
    </source>
</reference>
<gene>
    <name evidence="2" type="ORF">CI109_106241</name>
</gene>
<dbReference type="InterPro" id="IPR022235">
    <property type="entry name" value="DUF3760"/>
</dbReference>
<dbReference type="Pfam" id="PF12586">
    <property type="entry name" value="DUF3760"/>
    <property type="match status" value="1"/>
</dbReference>
<proteinExistence type="predicted"/>
<organism evidence="2 3">
    <name type="scientific">Kwoniella shandongensis</name>
    <dbReference type="NCBI Taxonomy" id="1734106"/>
    <lineage>
        <taxon>Eukaryota</taxon>
        <taxon>Fungi</taxon>
        <taxon>Dikarya</taxon>
        <taxon>Basidiomycota</taxon>
        <taxon>Agaricomycotina</taxon>
        <taxon>Tremellomycetes</taxon>
        <taxon>Tremellales</taxon>
        <taxon>Cryptococcaceae</taxon>
        <taxon>Kwoniella</taxon>
    </lineage>
</organism>
<dbReference type="RefSeq" id="XP_031860800.1">
    <property type="nucleotide sequence ID" value="XM_032005001.1"/>
</dbReference>
<evidence type="ECO:0000313" key="3">
    <source>
        <dbReference type="Proteomes" id="UP000322225"/>
    </source>
</evidence>
<accession>A0A5M6C1P3</accession>
<keyword evidence="3" id="KW-1185">Reference proteome</keyword>
<dbReference type="Proteomes" id="UP000322225">
    <property type="component" value="Chromosome 11"/>
</dbReference>
<reference evidence="2" key="2">
    <citation type="submission" date="2024-01" db="EMBL/GenBank/DDBJ databases">
        <title>Comparative genomics of Cryptococcus and Kwoniella reveals pathogenesis evolution and contrasting modes of karyotype evolution via chromosome fusion or intercentromeric recombination.</title>
        <authorList>
            <person name="Coelho M.A."/>
            <person name="David-Palma M."/>
            <person name="Shea T."/>
            <person name="Bowers K."/>
            <person name="McGinley-Smith S."/>
            <person name="Mohammad A.W."/>
            <person name="Gnirke A."/>
            <person name="Yurkov A.M."/>
            <person name="Nowrousian M."/>
            <person name="Sun S."/>
            <person name="Cuomo C.A."/>
            <person name="Heitman J."/>
        </authorList>
    </citation>
    <scope>NUCLEOTIDE SEQUENCE</scope>
    <source>
        <strain evidence="2">CBS 12478</strain>
    </source>
</reference>